<dbReference type="PROSITE" id="PS50943">
    <property type="entry name" value="HTH_CROC1"/>
    <property type="match status" value="1"/>
</dbReference>
<dbReference type="InterPro" id="IPR014710">
    <property type="entry name" value="RmlC-like_jellyroll"/>
</dbReference>
<comment type="caution">
    <text evidence="3">The sequence shown here is derived from an EMBL/GenBank/DDBJ whole genome shotgun (WGS) entry which is preliminary data.</text>
</comment>
<feature type="domain" description="HTH cro/C1-type" evidence="2">
    <location>
        <begin position="19"/>
        <end position="73"/>
    </location>
</feature>
<dbReference type="Gene3D" id="1.10.260.40">
    <property type="entry name" value="lambda repressor-like DNA-binding domains"/>
    <property type="match status" value="1"/>
</dbReference>
<reference evidence="3" key="1">
    <citation type="journal article" date="2014" name="Int. J. Syst. Evol. Microbiol.">
        <title>Complete genome sequence of Corynebacterium casei LMG S-19264T (=DSM 44701T), isolated from a smear-ripened cheese.</title>
        <authorList>
            <consortium name="US DOE Joint Genome Institute (JGI-PGF)"/>
            <person name="Walter F."/>
            <person name="Albersmeier A."/>
            <person name="Kalinowski J."/>
            <person name="Ruckert C."/>
        </authorList>
    </citation>
    <scope>NUCLEOTIDE SEQUENCE</scope>
    <source>
        <strain evidence="3">CGMCC 1.15320</strain>
    </source>
</reference>
<dbReference type="EMBL" id="BMIF01000001">
    <property type="protein sequence ID" value="GGA52689.1"/>
    <property type="molecule type" value="Genomic_DNA"/>
</dbReference>
<organism evidence="3 4">
    <name type="scientific">Nitratireductor aestuarii</name>
    <dbReference type="NCBI Taxonomy" id="1735103"/>
    <lineage>
        <taxon>Bacteria</taxon>
        <taxon>Pseudomonadati</taxon>
        <taxon>Pseudomonadota</taxon>
        <taxon>Alphaproteobacteria</taxon>
        <taxon>Hyphomicrobiales</taxon>
        <taxon>Phyllobacteriaceae</taxon>
        <taxon>Nitratireductor</taxon>
    </lineage>
</organism>
<reference evidence="3" key="2">
    <citation type="submission" date="2020-09" db="EMBL/GenBank/DDBJ databases">
        <authorList>
            <person name="Sun Q."/>
            <person name="Zhou Y."/>
        </authorList>
    </citation>
    <scope>NUCLEOTIDE SEQUENCE</scope>
    <source>
        <strain evidence="3">CGMCC 1.15320</strain>
    </source>
</reference>
<dbReference type="InterPro" id="IPR010982">
    <property type="entry name" value="Lambda_DNA-bd_dom_sf"/>
</dbReference>
<dbReference type="CDD" id="cd02209">
    <property type="entry name" value="cupin_XRE_C"/>
    <property type="match status" value="1"/>
</dbReference>
<dbReference type="InterPro" id="IPR050807">
    <property type="entry name" value="TransReg_Diox_bact_type"/>
</dbReference>
<evidence type="ECO:0000313" key="3">
    <source>
        <dbReference type="EMBL" id="GGA52689.1"/>
    </source>
</evidence>
<dbReference type="AlphaFoldDB" id="A0A916RFS7"/>
<dbReference type="GO" id="GO:0005829">
    <property type="term" value="C:cytosol"/>
    <property type="evidence" value="ECO:0007669"/>
    <property type="project" value="TreeGrafter"/>
</dbReference>
<protein>
    <submittedName>
        <fullName evidence="3">Transcriptional regulator</fullName>
    </submittedName>
</protein>
<dbReference type="InterPro" id="IPR013096">
    <property type="entry name" value="Cupin_2"/>
</dbReference>
<dbReference type="CDD" id="cd00093">
    <property type="entry name" value="HTH_XRE"/>
    <property type="match status" value="1"/>
</dbReference>
<gene>
    <name evidence="3" type="ORF">GCM10011385_02530</name>
</gene>
<dbReference type="Pfam" id="PF07883">
    <property type="entry name" value="Cupin_2"/>
    <property type="match status" value="1"/>
</dbReference>
<evidence type="ECO:0000259" key="2">
    <source>
        <dbReference type="PROSITE" id="PS50943"/>
    </source>
</evidence>
<dbReference type="GO" id="GO:0003700">
    <property type="term" value="F:DNA-binding transcription factor activity"/>
    <property type="evidence" value="ECO:0007669"/>
    <property type="project" value="TreeGrafter"/>
</dbReference>
<dbReference type="SMART" id="SM00530">
    <property type="entry name" value="HTH_XRE"/>
    <property type="match status" value="1"/>
</dbReference>
<evidence type="ECO:0000256" key="1">
    <source>
        <dbReference type="ARBA" id="ARBA00023125"/>
    </source>
</evidence>
<dbReference type="Gene3D" id="2.60.120.10">
    <property type="entry name" value="Jelly Rolls"/>
    <property type="match status" value="1"/>
</dbReference>
<dbReference type="Pfam" id="PF01381">
    <property type="entry name" value="HTH_3"/>
    <property type="match status" value="1"/>
</dbReference>
<keyword evidence="4" id="KW-1185">Reference proteome</keyword>
<name>A0A916RFS7_9HYPH</name>
<dbReference type="InterPro" id="IPR011051">
    <property type="entry name" value="RmlC_Cupin_sf"/>
</dbReference>
<proteinExistence type="predicted"/>
<dbReference type="RefSeq" id="WP_188719111.1">
    <property type="nucleotide sequence ID" value="NZ_BMIF01000001.1"/>
</dbReference>
<dbReference type="SUPFAM" id="SSF51182">
    <property type="entry name" value="RmlC-like cupins"/>
    <property type="match status" value="1"/>
</dbReference>
<dbReference type="GO" id="GO:0003677">
    <property type="term" value="F:DNA binding"/>
    <property type="evidence" value="ECO:0007669"/>
    <property type="project" value="UniProtKB-KW"/>
</dbReference>
<accession>A0A916RFS7</accession>
<dbReference type="PANTHER" id="PTHR46797">
    <property type="entry name" value="HTH-TYPE TRANSCRIPTIONAL REGULATOR"/>
    <property type="match status" value="1"/>
</dbReference>
<evidence type="ECO:0000313" key="4">
    <source>
        <dbReference type="Proteomes" id="UP000636264"/>
    </source>
</evidence>
<dbReference type="Proteomes" id="UP000636264">
    <property type="component" value="Unassembled WGS sequence"/>
</dbReference>
<dbReference type="SUPFAM" id="SSF47413">
    <property type="entry name" value="lambda repressor-like DNA-binding domains"/>
    <property type="match status" value="1"/>
</dbReference>
<sequence length="193" mass="21463">MLSDTLTMELDRYRIGPRIKALRLAKQMGLAQLGQHTGLSTAMLSKIERGQLFPTLPTLMRIALVFGVGLDHFFDQKGPKIAVAKKEERVQLPIEGAEPKSLAYLFESLNYPLTDRKMEAFVAEFPENSVPSEPHQHGTEELVYILAGTLQVTIASKKVKLEEGDAMAFDSSEPHHYQRVGIEACKALVVTVE</sequence>
<dbReference type="PANTHER" id="PTHR46797:SF19">
    <property type="entry name" value="BLL2473 PROTEIN"/>
    <property type="match status" value="1"/>
</dbReference>
<keyword evidence="1" id="KW-0238">DNA-binding</keyword>
<dbReference type="InterPro" id="IPR001387">
    <property type="entry name" value="Cro/C1-type_HTH"/>
</dbReference>